<dbReference type="Gene3D" id="1.10.260.40">
    <property type="entry name" value="lambda repressor-like DNA-binding domains"/>
    <property type="match status" value="1"/>
</dbReference>
<dbReference type="GO" id="GO:0000976">
    <property type="term" value="F:transcription cis-regulatory region binding"/>
    <property type="evidence" value="ECO:0007669"/>
    <property type="project" value="TreeGrafter"/>
</dbReference>
<sequence length="338" mass="35627">MASSARRRVLLRDVAEHAGVSSATASLVLGGRDVRVSEDTRQRILRAARELDYRPNLMARSLRTQVSSTIGLVADTIITGHYGGDIIRGALTASLEHGHRLLICESEGDPKLEPVLVDDLVARQVDGILFTTASHDVVELPAALADQRVVLVNCEAGPGVPSVVPDEVEGGRAAARLLTDAGHREGIVLVGETLTRKLPAQRRLEGLLAGLAAAGTGFADRIDCAWWPEAGFDALTEALASGLRPRALVCLNDRIALGAYQALAAAGLSVPGDVSVVSFDDSELASWLRPTLSTIALPEFDMGRTAVDLLLGDDPPAGVVLVPMPVRERASVAPPSSR</sequence>
<dbReference type="PANTHER" id="PTHR30146">
    <property type="entry name" value="LACI-RELATED TRANSCRIPTIONAL REPRESSOR"/>
    <property type="match status" value="1"/>
</dbReference>
<dbReference type="EMBL" id="FNRT01000002">
    <property type="protein sequence ID" value="SEB92043.1"/>
    <property type="molecule type" value="Genomic_DNA"/>
</dbReference>
<protein>
    <submittedName>
        <fullName evidence="6">Transcriptional regulator, LacI family</fullName>
    </submittedName>
</protein>
<evidence type="ECO:0000259" key="5">
    <source>
        <dbReference type="PROSITE" id="PS50932"/>
    </source>
</evidence>
<evidence type="ECO:0000256" key="1">
    <source>
        <dbReference type="ARBA" id="ARBA00022491"/>
    </source>
</evidence>
<evidence type="ECO:0000256" key="4">
    <source>
        <dbReference type="ARBA" id="ARBA00023163"/>
    </source>
</evidence>
<organism evidence="6 7">
    <name type="scientific">Nocardioides exalbidus</name>
    <dbReference type="NCBI Taxonomy" id="402596"/>
    <lineage>
        <taxon>Bacteria</taxon>
        <taxon>Bacillati</taxon>
        <taxon>Actinomycetota</taxon>
        <taxon>Actinomycetes</taxon>
        <taxon>Propionibacteriales</taxon>
        <taxon>Nocardioidaceae</taxon>
        <taxon>Nocardioides</taxon>
    </lineage>
</organism>
<keyword evidence="2" id="KW-0805">Transcription regulation</keyword>
<dbReference type="CDD" id="cd01392">
    <property type="entry name" value="HTH_LacI"/>
    <property type="match status" value="1"/>
</dbReference>
<evidence type="ECO:0000313" key="7">
    <source>
        <dbReference type="Proteomes" id="UP000198742"/>
    </source>
</evidence>
<dbReference type="PANTHER" id="PTHR30146:SF148">
    <property type="entry name" value="HTH-TYPE TRANSCRIPTIONAL REPRESSOR PURR-RELATED"/>
    <property type="match status" value="1"/>
</dbReference>
<keyword evidence="1" id="KW-0678">Repressor</keyword>
<dbReference type="SMART" id="SM00354">
    <property type="entry name" value="HTH_LACI"/>
    <property type="match status" value="1"/>
</dbReference>
<proteinExistence type="predicted"/>
<dbReference type="STRING" id="402596.SAMN04489844_1327"/>
<dbReference type="InterPro" id="IPR010982">
    <property type="entry name" value="Lambda_DNA-bd_dom_sf"/>
</dbReference>
<dbReference type="CDD" id="cd06288">
    <property type="entry name" value="PBP1_sucrose_transcription_regulator"/>
    <property type="match status" value="1"/>
</dbReference>
<dbReference type="Pfam" id="PF13377">
    <property type="entry name" value="Peripla_BP_3"/>
    <property type="match status" value="1"/>
</dbReference>
<reference evidence="7" key="1">
    <citation type="submission" date="2016-10" db="EMBL/GenBank/DDBJ databases">
        <authorList>
            <person name="Varghese N."/>
            <person name="Submissions S."/>
        </authorList>
    </citation>
    <scope>NUCLEOTIDE SEQUENCE [LARGE SCALE GENOMIC DNA]</scope>
    <source>
        <strain evidence="7">DSM 22017</strain>
    </source>
</reference>
<evidence type="ECO:0000313" key="6">
    <source>
        <dbReference type="EMBL" id="SEB92043.1"/>
    </source>
</evidence>
<keyword evidence="4" id="KW-0804">Transcription</keyword>
<dbReference type="PROSITE" id="PS00356">
    <property type="entry name" value="HTH_LACI_1"/>
    <property type="match status" value="1"/>
</dbReference>
<dbReference type="Proteomes" id="UP000198742">
    <property type="component" value="Unassembled WGS sequence"/>
</dbReference>
<dbReference type="GO" id="GO:0003700">
    <property type="term" value="F:DNA-binding transcription factor activity"/>
    <property type="evidence" value="ECO:0007669"/>
    <property type="project" value="TreeGrafter"/>
</dbReference>
<dbReference type="InterPro" id="IPR028082">
    <property type="entry name" value="Peripla_BP_I"/>
</dbReference>
<feature type="domain" description="HTH lacI-type" evidence="5">
    <location>
        <begin position="9"/>
        <end position="64"/>
    </location>
</feature>
<keyword evidence="7" id="KW-1185">Reference proteome</keyword>
<dbReference type="InterPro" id="IPR046335">
    <property type="entry name" value="LacI/GalR-like_sensor"/>
</dbReference>
<dbReference type="PROSITE" id="PS50932">
    <property type="entry name" value="HTH_LACI_2"/>
    <property type="match status" value="1"/>
</dbReference>
<evidence type="ECO:0000256" key="2">
    <source>
        <dbReference type="ARBA" id="ARBA00023015"/>
    </source>
</evidence>
<dbReference type="InterPro" id="IPR000843">
    <property type="entry name" value="HTH_LacI"/>
</dbReference>
<dbReference type="AlphaFoldDB" id="A0A1H4N9W3"/>
<dbReference type="Gene3D" id="3.40.50.2300">
    <property type="match status" value="2"/>
</dbReference>
<dbReference type="RefSeq" id="WP_090968403.1">
    <property type="nucleotide sequence ID" value="NZ_FNRT01000002.1"/>
</dbReference>
<evidence type="ECO:0000256" key="3">
    <source>
        <dbReference type="ARBA" id="ARBA00023125"/>
    </source>
</evidence>
<gene>
    <name evidence="6" type="ORF">SAMN04489844_1327</name>
</gene>
<accession>A0A1H4N9W3</accession>
<dbReference type="Pfam" id="PF00356">
    <property type="entry name" value="LacI"/>
    <property type="match status" value="1"/>
</dbReference>
<dbReference type="SUPFAM" id="SSF47413">
    <property type="entry name" value="lambda repressor-like DNA-binding domains"/>
    <property type="match status" value="1"/>
</dbReference>
<dbReference type="OrthoDB" id="9798934at2"/>
<keyword evidence="3" id="KW-0238">DNA-binding</keyword>
<dbReference type="SUPFAM" id="SSF53822">
    <property type="entry name" value="Periplasmic binding protein-like I"/>
    <property type="match status" value="1"/>
</dbReference>
<name>A0A1H4N9W3_9ACTN</name>